<keyword evidence="4" id="KW-1185">Reference proteome</keyword>
<evidence type="ECO:0000256" key="2">
    <source>
        <dbReference type="ARBA" id="ARBA00023002"/>
    </source>
</evidence>
<dbReference type="AlphaFoldDB" id="A0A6L8W8V3"/>
<dbReference type="Proteomes" id="UP000476030">
    <property type="component" value="Unassembled WGS sequence"/>
</dbReference>
<protein>
    <submittedName>
        <fullName evidence="3">SDR family oxidoreductase</fullName>
    </submittedName>
</protein>
<keyword evidence="2" id="KW-0560">Oxidoreductase</keyword>
<dbReference type="FunFam" id="3.40.50.720:FF:000084">
    <property type="entry name" value="Short-chain dehydrogenase reductase"/>
    <property type="match status" value="1"/>
</dbReference>
<comment type="caution">
    <text evidence="3">The sequence shown here is derived from an EMBL/GenBank/DDBJ whole genome shotgun (WGS) entry which is preliminary data.</text>
</comment>
<dbReference type="PANTHER" id="PTHR42760">
    <property type="entry name" value="SHORT-CHAIN DEHYDROGENASES/REDUCTASES FAMILY MEMBER"/>
    <property type="match status" value="1"/>
</dbReference>
<evidence type="ECO:0000313" key="3">
    <source>
        <dbReference type="EMBL" id="MZR31566.1"/>
    </source>
</evidence>
<organism evidence="3 4">
    <name type="scientific">Sneathiella litorea</name>
    <dbReference type="NCBI Taxonomy" id="2606216"/>
    <lineage>
        <taxon>Bacteria</taxon>
        <taxon>Pseudomonadati</taxon>
        <taxon>Pseudomonadota</taxon>
        <taxon>Alphaproteobacteria</taxon>
        <taxon>Sneathiellales</taxon>
        <taxon>Sneathiellaceae</taxon>
        <taxon>Sneathiella</taxon>
    </lineage>
</organism>
<dbReference type="Pfam" id="PF13561">
    <property type="entry name" value="adh_short_C2"/>
    <property type="match status" value="1"/>
</dbReference>
<dbReference type="RefSeq" id="WP_161316058.1">
    <property type="nucleotide sequence ID" value="NZ_WTUW01000002.1"/>
</dbReference>
<evidence type="ECO:0000256" key="1">
    <source>
        <dbReference type="ARBA" id="ARBA00006484"/>
    </source>
</evidence>
<dbReference type="CDD" id="cd05233">
    <property type="entry name" value="SDR_c"/>
    <property type="match status" value="1"/>
</dbReference>
<accession>A0A6L8W8V3</accession>
<reference evidence="3 4" key="1">
    <citation type="submission" date="2019-12" db="EMBL/GenBank/DDBJ databases">
        <title>Snethiella sp. nov. sp. isolated from sea sand.</title>
        <authorList>
            <person name="Kim J."/>
            <person name="Jeong S.E."/>
            <person name="Jung H.S."/>
            <person name="Jeon C.O."/>
        </authorList>
    </citation>
    <scope>NUCLEOTIDE SEQUENCE [LARGE SCALE GENOMIC DNA]</scope>
    <source>
        <strain evidence="3 4">DP05</strain>
    </source>
</reference>
<dbReference type="PANTHER" id="PTHR42760:SF133">
    <property type="entry name" value="3-OXOACYL-[ACYL-CARRIER-PROTEIN] REDUCTASE"/>
    <property type="match status" value="1"/>
</dbReference>
<dbReference type="EMBL" id="WTUW01000002">
    <property type="protein sequence ID" value="MZR31566.1"/>
    <property type="molecule type" value="Genomic_DNA"/>
</dbReference>
<dbReference type="PRINTS" id="PR00080">
    <property type="entry name" value="SDRFAMILY"/>
</dbReference>
<name>A0A6L8W8V3_9PROT</name>
<dbReference type="InterPro" id="IPR002347">
    <property type="entry name" value="SDR_fam"/>
</dbReference>
<sequence length="252" mass="26447">MGNGLAVVFGGANGIGAAAGRLMASRGWDVAIVDIVEDRTKVVAEEIGGKGYICDIGDLQAIEATAEAITLAQGPASVLVNCAAILQEQKTLDDFPQELYQKILQVNIQGTFNTCRIFGGAMAQQGKGSIVNIASITAHASSPLFAYGPSKAALVNLSKSFAAQWGRSGVRVNSISPGMVLVDRVKARPPGRYATNPDDFMALGRRIEPEEIAESIEFLASDRASAITGIDLVVDAGFFVSNPWGMYGGIPK</sequence>
<dbReference type="GO" id="GO:0016616">
    <property type="term" value="F:oxidoreductase activity, acting on the CH-OH group of donors, NAD or NADP as acceptor"/>
    <property type="evidence" value="ECO:0007669"/>
    <property type="project" value="TreeGrafter"/>
</dbReference>
<dbReference type="Gene3D" id="3.40.50.720">
    <property type="entry name" value="NAD(P)-binding Rossmann-like Domain"/>
    <property type="match status" value="1"/>
</dbReference>
<evidence type="ECO:0000313" key="4">
    <source>
        <dbReference type="Proteomes" id="UP000476030"/>
    </source>
</evidence>
<dbReference type="PRINTS" id="PR00081">
    <property type="entry name" value="GDHRDH"/>
</dbReference>
<proteinExistence type="inferred from homology"/>
<comment type="similarity">
    <text evidence="1">Belongs to the short-chain dehydrogenases/reductases (SDR) family.</text>
</comment>
<dbReference type="InterPro" id="IPR036291">
    <property type="entry name" value="NAD(P)-bd_dom_sf"/>
</dbReference>
<dbReference type="SUPFAM" id="SSF51735">
    <property type="entry name" value="NAD(P)-binding Rossmann-fold domains"/>
    <property type="match status" value="1"/>
</dbReference>
<gene>
    <name evidence="3" type="ORF">GQE98_13070</name>
</gene>